<dbReference type="EnsemblMetazoa" id="PPA45986.1">
    <property type="protein sequence ID" value="PPA45986.1"/>
    <property type="gene ID" value="WBGene00284355"/>
</dbReference>
<organism evidence="2 3">
    <name type="scientific">Pristionchus pacificus</name>
    <name type="common">Parasitic nematode worm</name>
    <dbReference type="NCBI Taxonomy" id="54126"/>
    <lineage>
        <taxon>Eukaryota</taxon>
        <taxon>Metazoa</taxon>
        <taxon>Ecdysozoa</taxon>
        <taxon>Nematoda</taxon>
        <taxon>Chromadorea</taxon>
        <taxon>Rhabditida</taxon>
        <taxon>Rhabditina</taxon>
        <taxon>Diplogasteromorpha</taxon>
        <taxon>Diplogasteroidea</taxon>
        <taxon>Neodiplogasteridae</taxon>
        <taxon>Pristionchus</taxon>
    </lineage>
</organism>
<sequence>MQVLLLHSFVYNSVEHAQHSINPDAKRANNCSRTSKNRNKLKMMIMLRMKKDIKERAASDENVSGRRKGSAMVDDGESVNLSFSMVVRRMRMLRQMPAAATTTSEAYASRSERQPVSNGKAGPKERKEPAPFYCNLPQGFVGNEAVARMVRSTMPNSMERFLPRIYAHSSPYRCDGVFLDMPEMENITQFRNEIVLV</sequence>
<evidence type="ECO:0000313" key="3">
    <source>
        <dbReference type="Proteomes" id="UP000005239"/>
    </source>
</evidence>
<evidence type="ECO:0000256" key="1">
    <source>
        <dbReference type="SAM" id="MobiDB-lite"/>
    </source>
</evidence>
<accession>A0A8R1V6R5</accession>
<evidence type="ECO:0000313" key="2">
    <source>
        <dbReference type="EnsemblMetazoa" id="PPA45986.1"/>
    </source>
</evidence>
<name>A0A2A6D2G6_PRIPA</name>
<dbReference type="AlphaFoldDB" id="A0A2A6D2G6"/>
<dbReference type="Proteomes" id="UP000005239">
    <property type="component" value="Unassembled WGS sequence"/>
</dbReference>
<gene>
    <name evidence="2" type="primary">WBGene00284355</name>
</gene>
<protein>
    <submittedName>
        <fullName evidence="2">Uncharacterized protein</fullName>
    </submittedName>
</protein>
<proteinExistence type="predicted"/>
<keyword evidence="3" id="KW-1185">Reference proteome</keyword>
<accession>A0A2A6D2G6</accession>
<reference evidence="3" key="1">
    <citation type="journal article" date="2008" name="Nat. Genet.">
        <title>The Pristionchus pacificus genome provides a unique perspective on nematode lifestyle and parasitism.</title>
        <authorList>
            <person name="Dieterich C."/>
            <person name="Clifton S.W."/>
            <person name="Schuster L.N."/>
            <person name="Chinwalla A."/>
            <person name="Delehaunty K."/>
            <person name="Dinkelacker I."/>
            <person name="Fulton L."/>
            <person name="Fulton R."/>
            <person name="Godfrey J."/>
            <person name="Minx P."/>
            <person name="Mitreva M."/>
            <person name="Roeseler W."/>
            <person name="Tian H."/>
            <person name="Witte H."/>
            <person name="Yang S.P."/>
            <person name="Wilson R.K."/>
            <person name="Sommer R.J."/>
        </authorList>
    </citation>
    <scope>NUCLEOTIDE SEQUENCE [LARGE SCALE GENOMIC DNA]</scope>
    <source>
        <strain evidence="3">PS312</strain>
    </source>
</reference>
<reference evidence="2" key="2">
    <citation type="submission" date="2022-06" db="UniProtKB">
        <authorList>
            <consortium name="EnsemblMetazoa"/>
        </authorList>
    </citation>
    <scope>IDENTIFICATION</scope>
    <source>
        <strain evidence="2">PS312</strain>
    </source>
</reference>
<feature type="region of interest" description="Disordered" evidence="1">
    <location>
        <begin position="101"/>
        <end position="129"/>
    </location>
</feature>